<dbReference type="PANTHER" id="PTHR11086">
    <property type="entry name" value="DEOXYCYTIDYLATE DEAMINASE-RELATED"/>
    <property type="match status" value="1"/>
</dbReference>
<name>A0A9D8PNF5_9DELT</name>
<keyword evidence="5 7" id="KW-0862">Zinc</keyword>
<comment type="cofactor">
    <cofactor evidence="1 7">
        <name>Zn(2+)</name>
        <dbReference type="ChEBI" id="CHEBI:29105"/>
    </cofactor>
</comment>
<keyword evidence="3 7" id="KW-0479">Metal-binding</keyword>
<evidence type="ECO:0000259" key="8">
    <source>
        <dbReference type="PROSITE" id="PS51747"/>
    </source>
</evidence>
<reference evidence="9" key="2">
    <citation type="submission" date="2021-01" db="EMBL/GenBank/DDBJ databases">
        <authorList>
            <person name="Hahn C.R."/>
            <person name="Youssef N.H."/>
            <person name="Elshahed M."/>
        </authorList>
    </citation>
    <scope>NUCLEOTIDE SEQUENCE</scope>
    <source>
        <strain evidence="9">Zod_Metabat.24</strain>
    </source>
</reference>
<dbReference type="GO" id="GO:0005737">
    <property type="term" value="C:cytoplasm"/>
    <property type="evidence" value="ECO:0007669"/>
    <property type="project" value="TreeGrafter"/>
</dbReference>
<dbReference type="GO" id="GO:0008270">
    <property type="term" value="F:zinc ion binding"/>
    <property type="evidence" value="ECO:0007669"/>
    <property type="project" value="InterPro"/>
</dbReference>
<reference evidence="9" key="1">
    <citation type="journal article" date="2021" name="Environ. Microbiol.">
        <title>Genomic characterization of three novel Desulfobacterota classes expand the metabolic and phylogenetic diversity of the phylum.</title>
        <authorList>
            <person name="Murphy C.L."/>
            <person name="Biggerstaff J."/>
            <person name="Eichhorn A."/>
            <person name="Ewing E."/>
            <person name="Shahan R."/>
            <person name="Soriano D."/>
            <person name="Stewart S."/>
            <person name="VanMol K."/>
            <person name="Walker R."/>
            <person name="Walters P."/>
            <person name="Elshahed M.S."/>
            <person name="Youssef N.H."/>
        </authorList>
    </citation>
    <scope>NUCLEOTIDE SEQUENCE</scope>
    <source>
        <strain evidence="9">Zod_Metabat.24</strain>
    </source>
</reference>
<comment type="similarity">
    <text evidence="2">Belongs to the cytidine and deoxycytidylate deaminase family.</text>
</comment>
<dbReference type="InterPro" id="IPR016473">
    <property type="entry name" value="dCMP_deaminase"/>
</dbReference>
<sequence>MKSIAVNDKTRDKISDDGRPSWDEYFMSIVDLISKRSTCLRRKVGAAIVKEKNILATGYNGAPRGLPHCLDIGCLREEQNIPTGERHELCRGLHAEQNAIIQAAYHGVSIRGATLYTTTLPCSICTKMIINAGIIRIVYKEGYEDKLAMQMLSEADIELEKFKGKAI</sequence>
<feature type="binding site" evidence="7">
    <location>
        <position position="94"/>
    </location>
    <ligand>
        <name>Zn(2+)</name>
        <dbReference type="ChEBI" id="CHEBI:29105"/>
        <note>catalytic</note>
    </ligand>
</feature>
<dbReference type="PROSITE" id="PS51747">
    <property type="entry name" value="CYT_DCMP_DEAMINASES_2"/>
    <property type="match status" value="1"/>
</dbReference>
<dbReference type="EMBL" id="JAFGIX010000057">
    <property type="protein sequence ID" value="MBN1573871.1"/>
    <property type="molecule type" value="Genomic_DNA"/>
</dbReference>
<dbReference type="PIRSF" id="PIRSF006019">
    <property type="entry name" value="dCMP_deaminase"/>
    <property type="match status" value="1"/>
</dbReference>
<dbReference type="InterPro" id="IPR016192">
    <property type="entry name" value="APOBEC/CMP_deaminase_Zn-bd"/>
</dbReference>
<organism evidence="9 10">
    <name type="scientific">Candidatus Zymogenus saltonus</name>
    <dbReference type="NCBI Taxonomy" id="2844893"/>
    <lineage>
        <taxon>Bacteria</taxon>
        <taxon>Deltaproteobacteria</taxon>
        <taxon>Candidatus Zymogenia</taxon>
        <taxon>Candidatus Zymogeniales</taxon>
        <taxon>Candidatus Zymogenaceae</taxon>
        <taxon>Candidatus Zymogenus</taxon>
    </lineage>
</organism>
<evidence type="ECO:0000256" key="2">
    <source>
        <dbReference type="ARBA" id="ARBA00006576"/>
    </source>
</evidence>
<comment type="caution">
    <text evidence="9">The sequence shown here is derived from an EMBL/GenBank/DDBJ whole genome shotgun (WGS) entry which is preliminary data.</text>
</comment>
<evidence type="ECO:0000256" key="5">
    <source>
        <dbReference type="ARBA" id="ARBA00022833"/>
    </source>
</evidence>
<dbReference type="GO" id="GO:0006220">
    <property type="term" value="P:pyrimidine nucleotide metabolic process"/>
    <property type="evidence" value="ECO:0007669"/>
    <property type="project" value="InterPro"/>
</dbReference>
<dbReference type="CDD" id="cd01286">
    <property type="entry name" value="deoxycytidylate_deaminase"/>
    <property type="match status" value="1"/>
</dbReference>
<dbReference type="InterPro" id="IPR016193">
    <property type="entry name" value="Cytidine_deaminase-like"/>
</dbReference>
<feature type="binding site" evidence="7">
    <location>
        <position position="125"/>
    </location>
    <ligand>
        <name>Zn(2+)</name>
        <dbReference type="ChEBI" id="CHEBI:29105"/>
        <note>catalytic</note>
    </ligand>
</feature>
<evidence type="ECO:0000256" key="7">
    <source>
        <dbReference type="PIRSR" id="PIRSR006019-2"/>
    </source>
</evidence>
<dbReference type="GO" id="GO:0004132">
    <property type="term" value="F:dCMP deaminase activity"/>
    <property type="evidence" value="ECO:0007669"/>
    <property type="project" value="InterPro"/>
</dbReference>
<evidence type="ECO:0000256" key="6">
    <source>
        <dbReference type="PIRSR" id="PIRSR006019-1"/>
    </source>
</evidence>
<feature type="domain" description="CMP/dCMP-type deaminase" evidence="8">
    <location>
        <begin position="21"/>
        <end position="167"/>
    </location>
</feature>
<proteinExistence type="inferred from homology"/>
<evidence type="ECO:0000256" key="1">
    <source>
        <dbReference type="ARBA" id="ARBA00001947"/>
    </source>
</evidence>
<dbReference type="InterPro" id="IPR035105">
    <property type="entry name" value="Deoxycytidylate_deaminase_dom"/>
</dbReference>
<evidence type="ECO:0000256" key="3">
    <source>
        <dbReference type="ARBA" id="ARBA00022723"/>
    </source>
</evidence>
<dbReference type="PANTHER" id="PTHR11086:SF18">
    <property type="entry name" value="DEOXYCYTIDYLATE DEAMINASE"/>
    <property type="match status" value="1"/>
</dbReference>
<dbReference type="Gene3D" id="3.40.140.10">
    <property type="entry name" value="Cytidine Deaminase, domain 2"/>
    <property type="match status" value="1"/>
</dbReference>
<gene>
    <name evidence="9" type="ORF">JW984_11800</name>
</gene>
<keyword evidence="4" id="KW-0378">Hydrolase</keyword>
<dbReference type="AlphaFoldDB" id="A0A9D8PNF5"/>
<protein>
    <submittedName>
        <fullName evidence="9">Cytidine/deoxycytidylate deaminase family protein</fullName>
    </submittedName>
</protein>
<feature type="binding site" evidence="7">
    <location>
        <position position="122"/>
    </location>
    <ligand>
        <name>Zn(2+)</name>
        <dbReference type="ChEBI" id="CHEBI:29105"/>
        <note>catalytic</note>
    </ligand>
</feature>
<evidence type="ECO:0000256" key="4">
    <source>
        <dbReference type="ARBA" id="ARBA00022801"/>
    </source>
</evidence>
<dbReference type="Pfam" id="PF00383">
    <property type="entry name" value="dCMP_cyt_deam_1"/>
    <property type="match status" value="1"/>
</dbReference>
<dbReference type="PROSITE" id="PS00903">
    <property type="entry name" value="CYT_DCMP_DEAMINASES_1"/>
    <property type="match status" value="1"/>
</dbReference>
<dbReference type="Proteomes" id="UP000809273">
    <property type="component" value="Unassembled WGS sequence"/>
</dbReference>
<dbReference type="SUPFAM" id="SSF53927">
    <property type="entry name" value="Cytidine deaminase-like"/>
    <property type="match status" value="1"/>
</dbReference>
<feature type="active site" description="Proton donor" evidence="6">
    <location>
        <position position="96"/>
    </location>
</feature>
<accession>A0A9D8PNF5</accession>
<dbReference type="InterPro" id="IPR015517">
    <property type="entry name" value="dCMP_deaminase-rel"/>
</dbReference>
<evidence type="ECO:0000313" key="10">
    <source>
        <dbReference type="Proteomes" id="UP000809273"/>
    </source>
</evidence>
<evidence type="ECO:0000313" key="9">
    <source>
        <dbReference type="EMBL" id="MBN1573871.1"/>
    </source>
</evidence>
<dbReference type="InterPro" id="IPR002125">
    <property type="entry name" value="CMP_dCMP_dom"/>
</dbReference>